<evidence type="ECO:0000256" key="4">
    <source>
        <dbReference type="ARBA" id="ARBA00022603"/>
    </source>
</evidence>
<evidence type="ECO:0000256" key="3">
    <source>
        <dbReference type="ARBA" id="ARBA00022490"/>
    </source>
</evidence>
<gene>
    <name evidence="9" type="primary">pcm</name>
    <name evidence="10" type="ORF">Pyrde_1875</name>
</gene>
<dbReference type="Gene3D" id="3.40.50.150">
    <property type="entry name" value="Vaccinia Virus protein VP39"/>
    <property type="match status" value="1"/>
</dbReference>
<dbReference type="CDD" id="cd02440">
    <property type="entry name" value="AdoMet_MTases"/>
    <property type="match status" value="1"/>
</dbReference>
<dbReference type="PANTHER" id="PTHR11579:SF0">
    <property type="entry name" value="PROTEIN-L-ISOASPARTATE(D-ASPARTATE) O-METHYLTRANSFERASE"/>
    <property type="match status" value="1"/>
</dbReference>
<dbReference type="Pfam" id="PF01135">
    <property type="entry name" value="PCMT"/>
    <property type="match status" value="1"/>
</dbReference>
<name>A0A0P0N6H3_9CREN</name>
<evidence type="ECO:0000256" key="2">
    <source>
        <dbReference type="ARBA" id="ARBA00005369"/>
    </source>
</evidence>
<protein>
    <recommendedName>
        <fullName evidence="9">Protein-L-isoaspartate O-methyltransferase</fullName>
        <ecNumber evidence="9">2.1.1.77</ecNumber>
    </recommendedName>
    <alternativeName>
        <fullName evidence="9">L-isoaspartyl protein carboxyl methyltransferase</fullName>
    </alternativeName>
    <alternativeName>
        <fullName evidence="9">Protein L-isoaspartyl methyltransferase</fullName>
    </alternativeName>
    <alternativeName>
        <fullName evidence="9">Protein-beta-aspartate methyltransferase</fullName>
        <shortName evidence="9">PIMT</shortName>
    </alternativeName>
</protein>
<evidence type="ECO:0000256" key="5">
    <source>
        <dbReference type="ARBA" id="ARBA00022679"/>
    </source>
</evidence>
<dbReference type="EMBL" id="CP013011">
    <property type="protein sequence ID" value="ALL01918.1"/>
    <property type="molecule type" value="Genomic_DNA"/>
</dbReference>
<comment type="subcellular location">
    <subcellularLocation>
        <location evidence="1 9">Cytoplasm</location>
    </subcellularLocation>
</comment>
<dbReference type="InterPro" id="IPR000682">
    <property type="entry name" value="PCMT"/>
</dbReference>
<comment type="similarity">
    <text evidence="2 9">Belongs to the methyltransferase superfamily. L-isoaspartyl/D-aspartyl protein methyltransferase family.</text>
</comment>
<dbReference type="GO" id="GO:0032259">
    <property type="term" value="P:methylation"/>
    <property type="evidence" value="ECO:0007669"/>
    <property type="project" value="UniProtKB-KW"/>
</dbReference>
<dbReference type="HAMAP" id="MF_00090">
    <property type="entry name" value="PIMT"/>
    <property type="match status" value="1"/>
</dbReference>
<comment type="catalytic activity">
    <reaction evidence="8 9">
        <text>[protein]-L-isoaspartate + S-adenosyl-L-methionine = [protein]-L-isoaspartate alpha-methyl ester + S-adenosyl-L-homocysteine</text>
        <dbReference type="Rhea" id="RHEA:12705"/>
        <dbReference type="Rhea" id="RHEA-COMP:12143"/>
        <dbReference type="Rhea" id="RHEA-COMP:12144"/>
        <dbReference type="ChEBI" id="CHEBI:57856"/>
        <dbReference type="ChEBI" id="CHEBI:59789"/>
        <dbReference type="ChEBI" id="CHEBI:90596"/>
        <dbReference type="ChEBI" id="CHEBI:90598"/>
        <dbReference type="EC" id="2.1.1.77"/>
    </reaction>
</comment>
<dbReference type="NCBIfam" id="NF010549">
    <property type="entry name" value="PRK13942.1"/>
    <property type="match status" value="1"/>
</dbReference>
<dbReference type="KEGG" id="pdl:Pyrde_1875"/>
<dbReference type="PANTHER" id="PTHR11579">
    <property type="entry name" value="PROTEIN-L-ISOASPARTATE O-METHYLTRANSFERASE"/>
    <property type="match status" value="1"/>
</dbReference>
<dbReference type="GO" id="GO:0030091">
    <property type="term" value="P:protein repair"/>
    <property type="evidence" value="ECO:0007669"/>
    <property type="project" value="UniProtKB-UniRule"/>
</dbReference>
<dbReference type="GeneID" id="26100217"/>
<reference evidence="10 11" key="1">
    <citation type="submission" date="2015-10" db="EMBL/GenBank/DDBJ databases">
        <title>Complete genome sequence of hyperthermophilic archaeon Pyrodictium delaneyi Su06.</title>
        <authorList>
            <person name="Jung J.-H."/>
            <person name="Lin J."/>
            <person name="Holden J.F."/>
            <person name="Park C.-S."/>
        </authorList>
    </citation>
    <scope>NUCLEOTIDE SEQUENCE [LARGE SCALE GENOMIC DNA]</scope>
    <source>
        <strain evidence="10 11">Su06</strain>
    </source>
</reference>
<dbReference type="Proteomes" id="UP000058613">
    <property type="component" value="Chromosome"/>
</dbReference>
<evidence type="ECO:0000256" key="7">
    <source>
        <dbReference type="ARBA" id="ARBA00025330"/>
    </source>
</evidence>
<evidence type="ECO:0000313" key="11">
    <source>
        <dbReference type="Proteomes" id="UP000058613"/>
    </source>
</evidence>
<feature type="active site" evidence="9">
    <location>
        <position position="65"/>
    </location>
</feature>
<proteinExistence type="inferred from homology"/>
<keyword evidence="3 9" id="KW-0963">Cytoplasm</keyword>
<dbReference type="PROSITE" id="PS01279">
    <property type="entry name" value="PCMT"/>
    <property type="match status" value="1"/>
</dbReference>
<accession>A0A0P0N6H3</accession>
<keyword evidence="6 9" id="KW-0949">S-adenosyl-L-methionine</keyword>
<sequence>MTYTGSFEEKRRRLVEKLVREGYIRSERVKRAMLRVPRELFVPEELRHMAYEDTPLPIGHGQTISAPHMVAMMTEFADLEPGMRVLEIGAGSGYHAAVIAEVVAPSDLPRDRWGHVYTIERIPELAEYARRNLDRAGYADRVTVILGDGTKGYPPAAPYDRIIVTAAAPEVPKPLLEQLKPGGKIVIPIGDRYMQYLYIVEKLSDGRIKIRNVTPCLFVPLIGEYGWREYEY</sequence>
<dbReference type="STRING" id="1273541.Pyrde_1875"/>
<keyword evidence="5 9" id="KW-0808">Transferase</keyword>
<dbReference type="NCBIfam" id="TIGR00080">
    <property type="entry name" value="pimt"/>
    <property type="match status" value="1"/>
</dbReference>
<dbReference type="RefSeq" id="WP_055410233.1">
    <property type="nucleotide sequence ID" value="NZ_CP013011.1"/>
</dbReference>
<dbReference type="SUPFAM" id="SSF53335">
    <property type="entry name" value="S-adenosyl-L-methionine-dependent methyltransferases"/>
    <property type="match status" value="1"/>
</dbReference>
<organism evidence="10 11">
    <name type="scientific">Pyrodictium delaneyi</name>
    <dbReference type="NCBI Taxonomy" id="1273541"/>
    <lineage>
        <taxon>Archaea</taxon>
        <taxon>Thermoproteota</taxon>
        <taxon>Thermoprotei</taxon>
        <taxon>Desulfurococcales</taxon>
        <taxon>Pyrodictiaceae</taxon>
        <taxon>Pyrodictium</taxon>
    </lineage>
</organism>
<dbReference type="PATRIC" id="fig|1273541.4.peg.1993"/>
<comment type="function">
    <text evidence="7 9">Catalyzes the methyl esterification of L-isoaspartyl residues in peptides and proteins that result from spontaneous decomposition of normal L-aspartyl and L-asparaginyl residues. It plays a role in the repair and/or degradation of damaged proteins.</text>
</comment>
<dbReference type="GO" id="GO:0004719">
    <property type="term" value="F:protein-L-isoaspartate (D-aspartate) O-methyltransferase activity"/>
    <property type="evidence" value="ECO:0007669"/>
    <property type="project" value="UniProtKB-UniRule"/>
</dbReference>
<dbReference type="NCBIfam" id="NF001453">
    <property type="entry name" value="PRK00312.1"/>
    <property type="match status" value="1"/>
</dbReference>
<evidence type="ECO:0000256" key="8">
    <source>
        <dbReference type="ARBA" id="ARBA00029295"/>
    </source>
</evidence>
<dbReference type="AlphaFoldDB" id="A0A0P0N6H3"/>
<dbReference type="EC" id="2.1.1.77" evidence="9"/>
<dbReference type="InterPro" id="IPR029063">
    <property type="entry name" value="SAM-dependent_MTases_sf"/>
</dbReference>
<dbReference type="FunFam" id="3.40.50.150:FF:000010">
    <property type="entry name" value="Protein-L-isoaspartate O-methyltransferase"/>
    <property type="match status" value="1"/>
</dbReference>
<evidence type="ECO:0000256" key="1">
    <source>
        <dbReference type="ARBA" id="ARBA00004496"/>
    </source>
</evidence>
<evidence type="ECO:0000256" key="6">
    <source>
        <dbReference type="ARBA" id="ARBA00022691"/>
    </source>
</evidence>
<dbReference type="GO" id="GO:0005737">
    <property type="term" value="C:cytoplasm"/>
    <property type="evidence" value="ECO:0007669"/>
    <property type="project" value="UniProtKB-SubCell"/>
</dbReference>
<evidence type="ECO:0000313" key="10">
    <source>
        <dbReference type="EMBL" id="ALL01918.1"/>
    </source>
</evidence>
<dbReference type="OrthoDB" id="33618at2157"/>
<keyword evidence="4 9" id="KW-0489">Methyltransferase</keyword>
<evidence type="ECO:0000256" key="9">
    <source>
        <dbReference type="HAMAP-Rule" id="MF_00090"/>
    </source>
</evidence>